<accession>A0ABU3K814</accession>
<comment type="caution">
    <text evidence="3">The sequence shown here is derived from an EMBL/GenBank/DDBJ whole genome shotgun (WGS) entry which is preliminary data.</text>
</comment>
<evidence type="ECO:0000256" key="2">
    <source>
        <dbReference type="SAM" id="SignalP"/>
    </source>
</evidence>
<feature type="region of interest" description="Disordered" evidence="1">
    <location>
        <begin position="139"/>
        <end position="165"/>
    </location>
</feature>
<keyword evidence="4" id="KW-1185">Reference proteome</keyword>
<organism evidence="3 4">
    <name type="scientific">Candidatus Nitronereus thalassa</name>
    <dbReference type="NCBI Taxonomy" id="3020898"/>
    <lineage>
        <taxon>Bacteria</taxon>
        <taxon>Pseudomonadati</taxon>
        <taxon>Nitrospirota</taxon>
        <taxon>Nitrospiria</taxon>
        <taxon>Nitrospirales</taxon>
        <taxon>Nitrospiraceae</taxon>
        <taxon>Candidatus Nitronereus</taxon>
    </lineage>
</organism>
<sequence>MRNAFPLILVLLFSSGCSVAMALNGKPQPNFEAFEVGSKRQMVELQLGTPVSSEPLEGGRHRDAYQFEMGNSPNGHRALWNLYMDFATFGIWEIPGTVIEGVMGEEELTYIVYDQNDRVVSIEGYTPPKPSPALQEAIAAQKGLSRHPIEQTEKSSQESSSEAQE</sequence>
<protein>
    <recommendedName>
        <fullName evidence="5">Lipoprotein</fullName>
    </recommendedName>
</protein>
<keyword evidence="2" id="KW-0732">Signal</keyword>
<proteinExistence type="predicted"/>
<feature type="chain" id="PRO_5047022678" description="Lipoprotein" evidence="2">
    <location>
        <begin position="23"/>
        <end position="165"/>
    </location>
</feature>
<dbReference type="PROSITE" id="PS51257">
    <property type="entry name" value="PROKAR_LIPOPROTEIN"/>
    <property type="match status" value="1"/>
</dbReference>
<evidence type="ECO:0000313" key="3">
    <source>
        <dbReference type="EMBL" id="MDT7042584.1"/>
    </source>
</evidence>
<evidence type="ECO:0000256" key="1">
    <source>
        <dbReference type="SAM" id="MobiDB-lite"/>
    </source>
</evidence>
<dbReference type="Proteomes" id="UP001250932">
    <property type="component" value="Unassembled WGS sequence"/>
</dbReference>
<feature type="signal peptide" evidence="2">
    <location>
        <begin position="1"/>
        <end position="22"/>
    </location>
</feature>
<dbReference type="RefSeq" id="WP_313833015.1">
    <property type="nucleotide sequence ID" value="NZ_JAQOUE010000001.1"/>
</dbReference>
<dbReference type="EMBL" id="JAQOUE010000001">
    <property type="protein sequence ID" value="MDT7042584.1"/>
    <property type="molecule type" value="Genomic_DNA"/>
</dbReference>
<gene>
    <name evidence="3" type="ORF">PPG34_09475</name>
</gene>
<reference evidence="3 4" key="1">
    <citation type="journal article" date="2023" name="ISME J.">
        <title>Cultivation and genomic characterization of novel and ubiquitous marine nitrite-oxidizing bacteria from the Nitrospirales.</title>
        <authorList>
            <person name="Mueller A.J."/>
            <person name="Daebeler A."/>
            <person name="Herbold C.W."/>
            <person name="Kirkegaard R.H."/>
            <person name="Daims H."/>
        </authorList>
    </citation>
    <scope>NUCLEOTIDE SEQUENCE [LARGE SCALE GENOMIC DNA]</scope>
    <source>
        <strain evidence="3 4">EB</strain>
    </source>
</reference>
<name>A0ABU3K814_9BACT</name>
<evidence type="ECO:0008006" key="5">
    <source>
        <dbReference type="Google" id="ProtNLM"/>
    </source>
</evidence>
<evidence type="ECO:0000313" key="4">
    <source>
        <dbReference type="Proteomes" id="UP001250932"/>
    </source>
</evidence>
<feature type="compositionally biased region" description="Basic and acidic residues" evidence="1">
    <location>
        <begin position="147"/>
        <end position="156"/>
    </location>
</feature>